<sequence length="20" mass="2008">MPPPTPANPCCKLGISPVVS</sequence>
<name>A0A0A9AMI2_ARUDO</name>
<proteinExistence type="predicted"/>
<organism evidence="1">
    <name type="scientific">Arundo donax</name>
    <name type="common">Giant reed</name>
    <name type="synonym">Donax arundinaceus</name>
    <dbReference type="NCBI Taxonomy" id="35708"/>
    <lineage>
        <taxon>Eukaryota</taxon>
        <taxon>Viridiplantae</taxon>
        <taxon>Streptophyta</taxon>
        <taxon>Embryophyta</taxon>
        <taxon>Tracheophyta</taxon>
        <taxon>Spermatophyta</taxon>
        <taxon>Magnoliopsida</taxon>
        <taxon>Liliopsida</taxon>
        <taxon>Poales</taxon>
        <taxon>Poaceae</taxon>
        <taxon>PACMAD clade</taxon>
        <taxon>Arundinoideae</taxon>
        <taxon>Arundineae</taxon>
        <taxon>Arundo</taxon>
    </lineage>
</organism>
<reference evidence="1" key="2">
    <citation type="journal article" date="2015" name="Data Brief">
        <title>Shoot transcriptome of the giant reed, Arundo donax.</title>
        <authorList>
            <person name="Barrero R.A."/>
            <person name="Guerrero F.D."/>
            <person name="Moolhuijzen P."/>
            <person name="Goolsby J.A."/>
            <person name="Tidwell J."/>
            <person name="Bellgard S.E."/>
            <person name="Bellgard M.I."/>
        </authorList>
    </citation>
    <scope>NUCLEOTIDE SEQUENCE</scope>
    <source>
        <tissue evidence="1">Shoot tissue taken approximately 20 cm above the soil surface</tissue>
    </source>
</reference>
<protein>
    <submittedName>
        <fullName evidence="1">Uncharacterized protein</fullName>
    </submittedName>
</protein>
<reference evidence="1" key="1">
    <citation type="submission" date="2014-09" db="EMBL/GenBank/DDBJ databases">
        <authorList>
            <person name="Magalhaes I.L.F."/>
            <person name="Oliveira U."/>
            <person name="Santos F.R."/>
            <person name="Vidigal T.H.D.A."/>
            <person name="Brescovit A.D."/>
            <person name="Santos A.J."/>
        </authorList>
    </citation>
    <scope>NUCLEOTIDE SEQUENCE</scope>
    <source>
        <tissue evidence="1">Shoot tissue taken approximately 20 cm above the soil surface</tissue>
    </source>
</reference>
<dbReference type="AlphaFoldDB" id="A0A0A9AMI2"/>
<accession>A0A0A9AMI2</accession>
<dbReference type="EMBL" id="GBRH01247800">
    <property type="protein sequence ID" value="JAD50095.1"/>
    <property type="molecule type" value="Transcribed_RNA"/>
</dbReference>
<evidence type="ECO:0000313" key="1">
    <source>
        <dbReference type="EMBL" id="JAD50095.1"/>
    </source>
</evidence>